<dbReference type="Gene3D" id="2.130.10.130">
    <property type="entry name" value="Integrin alpha, N-terminal"/>
    <property type="match status" value="1"/>
</dbReference>
<evidence type="ECO:0000313" key="5">
    <source>
        <dbReference type="Proteomes" id="UP000264702"/>
    </source>
</evidence>
<evidence type="ECO:0000256" key="1">
    <source>
        <dbReference type="ARBA" id="ARBA00022729"/>
    </source>
</evidence>
<keyword evidence="1 2" id="KW-0732">Signal</keyword>
<dbReference type="AlphaFoldDB" id="A0A372IPD4"/>
<evidence type="ECO:0000313" key="4">
    <source>
        <dbReference type="EMBL" id="RFU16738.1"/>
    </source>
</evidence>
<proteinExistence type="predicted"/>
<dbReference type="PANTHER" id="PTHR45460">
    <property type="entry name" value="SIMILAR TO CYSTEINE PROTEINASE"/>
    <property type="match status" value="1"/>
</dbReference>
<feature type="signal peptide" evidence="2">
    <location>
        <begin position="1"/>
        <end position="28"/>
    </location>
</feature>
<name>A0A372IPD4_9BACT</name>
<dbReference type="SUPFAM" id="SSF69318">
    <property type="entry name" value="Integrin alpha N-terminal domain"/>
    <property type="match status" value="1"/>
</dbReference>
<feature type="chain" id="PRO_5016647039" description="IPT/TIG domain-containing protein" evidence="2">
    <location>
        <begin position="29"/>
        <end position="971"/>
    </location>
</feature>
<keyword evidence="5" id="KW-1185">Reference proteome</keyword>
<dbReference type="Proteomes" id="UP000264702">
    <property type="component" value="Unassembled WGS sequence"/>
</dbReference>
<dbReference type="EMBL" id="QVQT01000003">
    <property type="protein sequence ID" value="RFU16738.1"/>
    <property type="molecule type" value="Genomic_DNA"/>
</dbReference>
<accession>A0A372IPD4</accession>
<dbReference type="Gene3D" id="2.60.40.10">
    <property type="entry name" value="Immunoglobulins"/>
    <property type="match status" value="2"/>
</dbReference>
<dbReference type="Pfam" id="PF13517">
    <property type="entry name" value="FG-GAP_3"/>
    <property type="match status" value="1"/>
</dbReference>
<organism evidence="4 5">
    <name type="scientific">Paracidobacterium acidisoli</name>
    <dbReference type="NCBI Taxonomy" id="2303751"/>
    <lineage>
        <taxon>Bacteria</taxon>
        <taxon>Pseudomonadati</taxon>
        <taxon>Acidobacteriota</taxon>
        <taxon>Terriglobia</taxon>
        <taxon>Terriglobales</taxon>
        <taxon>Acidobacteriaceae</taxon>
        <taxon>Paracidobacterium</taxon>
    </lineage>
</organism>
<feature type="domain" description="IPT/TIG" evidence="3">
    <location>
        <begin position="661"/>
        <end position="735"/>
    </location>
</feature>
<dbReference type="InterPro" id="IPR013517">
    <property type="entry name" value="FG-GAP"/>
</dbReference>
<sequence>MKHLRHIATRCSIGFVIAAAASSVLLRAQTVPPPAASASATSLTSSSPSLTLPGSLTLTSVVSAPKGGGMPTGKVSFFYDGTNSLGSASLSILPKTQLFPAGLTRTLSYGTNPYAFGASGFTQTGPINIALSDLQVLSQEDGPVLAIFPTLGRGGFSASSVQTLQTLPAGYYIDAVTSGNFNNDANREFLIHLTPYLFSSETSSFNGQLVIVDSALNTVSTQTPLPNCLGTTEDGSCDEYDPDAENLAVGDFTGDGFDDVASLVTSAGAPLENVTDGVYRVEVPIIRIGINNTQSGFTFGANAVLPGFPDVLSNKLTDTYCPNAIAVGRFRKGGNLDVVSVGQQTAYTNIPSSGLYPGDCRYPVAMGHLVLLLGDGKGGLAAQPALSLGSNPAAVGVADFNLDGNDDVVVADATDNTVEILYGKGDGTFSTQAFTISAGNAPSTLQVADFNGDGYPDVVIGDSGNNNGSNGDGNTYVLMNDGTGKLLAPVLIYTGTGPAIAILAKDMNADGLPDVTVLQPPPSDSDQETLASVAIQLSTASAQAVLSTAAQTLPAGNHALTATFPGDANFISSTSPEVPVAVTQATPVLTWQPPAAIEYGTPLGAAQLNATASVAGSFTYQPGAGSVLLPGVSMITTAFTPADSFDYAPLTGSVPITVNPPLLTGISPTSANLGSPAFVLTVNGQGFTQGASVFWNGTALATTFVSRNQLTATVPGALLTATGKASVTVTDPGPVSVSGSESFAIVAPTAVASANGPAMSDPGSQPSIQLSLSPYPAPVTVTASLSFAPASPDQPNDPKVLFANGTRTDTFVVPANSSAAIPSIDLQAGSTAGTITITIQLSADGTDITPSALAPVIIDVPAVAPIIMSVMLQRNGTGMQIVVTGLSSPRDMSNAQFQFEPAPGASLKTKDLTVTLTSAFTTWYQNEDSTAFGTAFQYTQPFILDSDATDVKIVTVILTNSAGSSQPASAQ</sequence>
<dbReference type="RefSeq" id="WP_117298908.1">
    <property type="nucleotide sequence ID" value="NZ_QVQT02000003.1"/>
</dbReference>
<dbReference type="PANTHER" id="PTHR45460:SF2">
    <property type="entry name" value="ALPHA 1,3 GLUCANASE, GH71 FAMILY (EUROFUNG)"/>
    <property type="match status" value="1"/>
</dbReference>
<dbReference type="OrthoDB" id="123255at2"/>
<reference evidence="4 5" key="1">
    <citation type="submission" date="2018-08" db="EMBL/GenBank/DDBJ databases">
        <title>Acidipila sp. 4G-K13, an acidobacterium isolated from forest soil.</title>
        <authorList>
            <person name="Gao Z.-H."/>
            <person name="Qiu L.-H."/>
        </authorList>
    </citation>
    <scope>NUCLEOTIDE SEQUENCE [LARGE SCALE GENOMIC DNA]</scope>
    <source>
        <strain evidence="4 5">4G-K13</strain>
    </source>
</reference>
<dbReference type="CDD" id="cd00102">
    <property type="entry name" value="IPT"/>
    <property type="match status" value="1"/>
</dbReference>
<evidence type="ECO:0000256" key="2">
    <source>
        <dbReference type="SAM" id="SignalP"/>
    </source>
</evidence>
<dbReference type="InterPro" id="IPR014756">
    <property type="entry name" value="Ig_E-set"/>
</dbReference>
<dbReference type="InterPro" id="IPR013783">
    <property type="entry name" value="Ig-like_fold"/>
</dbReference>
<protein>
    <recommendedName>
        <fullName evidence="3">IPT/TIG domain-containing protein</fullName>
    </recommendedName>
</protein>
<evidence type="ECO:0000259" key="3">
    <source>
        <dbReference type="Pfam" id="PF01833"/>
    </source>
</evidence>
<dbReference type="InterPro" id="IPR002909">
    <property type="entry name" value="IPT_dom"/>
</dbReference>
<comment type="caution">
    <text evidence="4">The sequence shown here is derived from an EMBL/GenBank/DDBJ whole genome shotgun (WGS) entry which is preliminary data.</text>
</comment>
<dbReference type="Pfam" id="PF01833">
    <property type="entry name" value="TIG"/>
    <property type="match status" value="1"/>
</dbReference>
<dbReference type="InterPro" id="IPR028994">
    <property type="entry name" value="Integrin_alpha_N"/>
</dbReference>
<gene>
    <name evidence="4" type="ORF">D0Y96_08260</name>
</gene>
<dbReference type="SUPFAM" id="SSF81296">
    <property type="entry name" value="E set domains"/>
    <property type="match status" value="1"/>
</dbReference>